<feature type="region of interest" description="Disordered" evidence="1">
    <location>
        <begin position="150"/>
        <end position="179"/>
    </location>
</feature>
<organism evidence="2 3">
    <name type="scientific">Loxostege sticticalis</name>
    <name type="common">Beet webworm moth</name>
    <dbReference type="NCBI Taxonomy" id="481309"/>
    <lineage>
        <taxon>Eukaryota</taxon>
        <taxon>Metazoa</taxon>
        <taxon>Ecdysozoa</taxon>
        <taxon>Arthropoda</taxon>
        <taxon>Hexapoda</taxon>
        <taxon>Insecta</taxon>
        <taxon>Pterygota</taxon>
        <taxon>Neoptera</taxon>
        <taxon>Endopterygota</taxon>
        <taxon>Lepidoptera</taxon>
        <taxon>Glossata</taxon>
        <taxon>Ditrysia</taxon>
        <taxon>Pyraloidea</taxon>
        <taxon>Crambidae</taxon>
        <taxon>Pyraustinae</taxon>
        <taxon>Loxostege</taxon>
    </lineage>
</organism>
<accession>A0ABD0SP38</accession>
<evidence type="ECO:0000313" key="3">
    <source>
        <dbReference type="Proteomes" id="UP001549921"/>
    </source>
</evidence>
<reference evidence="2 3" key="1">
    <citation type="submission" date="2024-06" db="EMBL/GenBank/DDBJ databases">
        <title>A chromosome-level genome assembly of beet webworm, Loxostege sticticalis.</title>
        <authorList>
            <person name="Zhang Y."/>
        </authorList>
    </citation>
    <scope>NUCLEOTIDE SEQUENCE [LARGE SCALE GENOMIC DNA]</scope>
    <source>
        <strain evidence="2">AQ028</strain>
        <tissue evidence="2">Male pupae</tissue>
    </source>
</reference>
<evidence type="ECO:0000256" key="1">
    <source>
        <dbReference type="SAM" id="MobiDB-lite"/>
    </source>
</evidence>
<sequence>GPVQIDEEAEWLRQAMSNICDASMPRAKPMPPKQQVYWWSDALAELRAACIAARRQSSRHLRRRRRDPELDGPLWEAYRVAKKAFQIAIAEAKAKAREDLLATLSEDPWGRPYRTVRGKLRPWAPPSHGVLGATAPDECCLRPLSISGGAHSPSNAAPSHRLSRGPGTSHRRGVWCGGS</sequence>
<name>A0ABD0SP38_LOXSC</name>
<dbReference type="EMBL" id="JBEDNZ010000017">
    <property type="protein sequence ID" value="KAL0821593.1"/>
    <property type="molecule type" value="Genomic_DNA"/>
</dbReference>
<proteinExistence type="predicted"/>
<dbReference type="AlphaFoldDB" id="A0ABD0SP38"/>
<feature type="non-terminal residue" evidence="2">
    <location>
        <position position="1"/>
    </location>
</feature>
<evidence type="ECO:0000313" key="2">
    <source>
        <dbReference type="EMBL" id="KAL0821593.1"/>
    </source>
</evidence>
<gene>
    <name evidence="2" type="ORF">ABMA28_005045</name>
</gene>
<comment type="caution">
    <text evidence="2">The sequence shown here is derived from an EMBL/GenBank/DDBJ whole genome shotgun (WGS) entry which is preliminary data.</text>
</comment>
<dbReference type="Proteomes" id="UP001549921">
    <property type="component" value="Unassembled WGS sequence"/>
</dbReference>
<evidence type="ECO:0008006" key="4">
    <source>
        <dbReference type="Google" id="ProtNLM"/>
    </source>
</evidence>
<protein>
    <recommendedName>
        <fullName evidence="4">Polyprotein</fullName>
    </recommendedName>
</protein>